<evidence type="ECO:0000259" key="11">
    <source>
        <dbReference type="Pfam" id="PF04452"/>
    </source>
</evidence>
<dbReference type="Pfam" id="PF20260">
    <property type="entry name" value="PUA_4"/>
    <property type="match status" value="1"/>
</dbReference>
<dbReference type="EMBL" id="UOFK01000247">
    <property type="protein sequence ID" value="VAW81096.1"/>
    <property type="molecule type" value="Genomic_DNA"/>
</dbReference>
<evidence type="ECO:0000256" key="6">
    <source>
        <dbReference type="ARBA" id="ARBA00022603"/>
    </source>
</evidence>
<reference evidence="13" key="1">
    <citation type="submission" date="2018-06" db="EMBL/GenBank/DDBJ databases">
        <authorList>
            <person name="Zhirakovskaya E."/>
        </authorList>
    </citation>
    <scope>NUCLEOTIDE SEQUENCE</scope>
</reference>
<feature type="non-terminal residue" evidence="13">
    <location>
        <position position="212"/>
    </location>
</feature>
<keyword evidence="7 13" id="KW-0808">Transferase</keyword>
<dbReference type="PANTHER" id="PTHR30027:SF3">
    <property type="entry name" value="16S RRNA (URACIL(1498)-N(3))-METHYLTRANSFERASE"/>
    <property type="match status" value="1"/>
</dbReference>
<dbReference type="GO" id="GO:0070042">
    <property type="term" value="F:rRNA (uridine-N3-)-methyltransferase activity"/>
    <property type="evidence" value="ECO:0007669"/>
    <property type="project" value="TreeGrafter"/>
</dbReference>
<dbReference type="InterPro" id="IPR029026">
    <property type="entry name" value="tRNA_m1G_MTases_N"/>
</dbReference>
<evidence type="ECO:0000256" key="4">
    <source>
        <dbReference type="ARBA" id="ARBA00022490"/>
    </source>
</evidence>
<sequence>MVLEPMPSHHLTHVLRSKPGSTVLLFNGDGFEYHAVYASNEGKLARVQICDVTQPQRESRLHIHIGQGISRGERMDWVVQKSVELGVQTITPLWTQRSQVQLQGKRLDKRLSHWEGIIISACEQSGRVHLPSLHPANSLKKWTTVHNENETCLILDPTADQVLNDIEPMQQARVLIGPEGGFEDSEIEQAVESGFCRIKLGPRVLRTETAAL</sequence>
<comment type="catalytic activity">
    <reaction evidence="10">
        <text>uridine(1498) in 16S rRNA + S-adenosyl-L-methionine = N(3)-methyluridine(1498) in 16S rRNA + S-adenosyl-L-homocysteine + H(+)</text>
        <dbReference type="Rhea" id="RHEA:42920"/>
        <dbReference type="Rhea" id="RHEA-COMP:10283"/>
        <dbReference type="Rhea" id="RHEA-COMP:10284"/>
        <dbReference type="ChEBI" id="CHEBI:15378"/>
        <dbReference type="ChEBI" id="CHEBI:57856"/>
        <dbReference type="ChEBI" id="CHEBI:59789"/>
        <dbReference type="ChEBI" id="CHEBI:65315"/>
        <dbReference type="ChEBI" id="CHEBI:74502"/>
        <dbReference type="EC" id="2.1.1.193"/>
    </reaction>
</comment>
<dbReference type="InterPro" id="IPR006700">
    <property type="entry name" value="RsmE"/>
</dbReference>
<dbReference type="GO" id="GO:0005737">
    <property type="term" value="C:cytoplasm"/>
    <property type="evidence" value="ECO:0007669"/>
    <property type="project" value="UniProtKB-SubCell"/>
</dbReference>
<feature type="domain" description="Ribosomal RNA small subunit methyltransferase E methyltransferase" evidence="11">
    <location>
        <begin position="58"/>
        <end position="212"/>
    </location>
</feature>
<dbReference type="PIRSF" id="PIRSF015601">
    <property type="entry name" value="MTase_slr0722"/>
    <property type="match status" value="1"/>
</dbReference>
<dbReference type="PANTHER" id="PTHR30027">
    <property type="entry name" value="RIBOSOMAL RNA SMALL SUBUNIT METHYLTRANSFERASE E"/>
    <property type="match status" value="1"/>
</dbReference>
<dbReference type="Gene3D" id="3.40.1280.10">
    <property type="match status" value="1"/>
</dbReference>
<dbReference type="AlphaFoldDB" id="A0A3B0ZK65"/>
<gene>
    <name evidence="13" type="ORF">MNBD_GAMMA13-2109</name>
</gene>
<keyword evidence="4" id="KW-0963">Cytoplasm</keyword>
<dbReference type="InterPro" id="IPR046887">
    <property type="entry name" value="RsmE_PUA-like"/>
</dbReference>
<dbReference type="SUPFAM" id="SSF75217">
    <property type="entry name" value="alpha/beta knot"/>
    <property type="match status" value="1"/>
</dbReference>
<dbReference type="GO" id="GO:0070475">
    <property type="term" value="P:rRNA base methylation"/>
    <property type="evidence" value="ECO:0007669"/>
    <property type="project" value="TreeGrafter"/>
</dbReference>
<accession>A0A3B0ZK65</accession>
<keyword evidence="8" id="KW-0949">S-adenosyl-L-methionine</keyword>
<evidence type="ECO:0000256" key="7">
    <source>
        <dbReference type="ARBA" id="ARBA00022679"/>
    </source>
</evidence>
<dbReference type="CDD" id="cd18084">
    <property type="entry name" value="RsmE-like"/>
    <property type="match status" value="1"/>
</dbReference>
<feature type="domain" description="Ribosomal RNA small subunit methyltransferase E PUA-like" evidence="12">
    <location>
        <begin position="8"/>
        <end position="49"/>
    </location>
</feature>
<dbReference type="SUPFAM" id="SSF88697">
    <property type="entry name" value="PUA domain-like"/>
    <property type="match status" value="1"/>
</dbReference>
<dbReference type="InterPro" id="IPR029028">
    <property type="entry name" value="Alpha/beta_knot_MTases"/>
</dbReference>
<evidence type="ECO:0000313" key="13">
    <source>
        <dbReference type="EMBL" id="VAW81096.1"/>
    </source>
</evidence>
<name>A0A3B0ZK65_9ZZZZ</name>
<organism evidence="13">
    <name type="scientific">hydrothermal vent metagenome</name>
    <dbReference type="NCBI Taxonomy" id="652676"/>
    <lineage>
        <taxon>unclassified sequences</taxon>
        <taxon>metagenomes</taxon>
        <taxon>ecological metagenomes</taxon>
    </lineage>
</organism>
<keyword evidence="6 13" id="KW-0489">Methyltransferase</keyword>
<comment type="similarity">
    <text evidence="2">Belongs to the RNA methyltransferase RsmE family.</text>
</comment>
<comment type="function">
    <text evidence="9">Specifically methylates the N3 position of the uracil ring of uridine 1498 (m3U1498) in 16S rRNA. Acts on the fully assembled 30S ribosomal subunit.</text>
</comment>
<dbReference type="Pfam" id="PF04452">
    <property type="entry name" value="Methyltrans_RNA"/>
    <property type="match status" value="1"/>
</dbReference>
<evidence type="ECO:0000256" key="5">
    <source>
        <dbReference type="ARBA" id="ARBA00022552"/>
    </source>
</evidence>
<protein>
    <recommendedName>
        <fullName evidence="3">16S rRNA (uracil(1498)-N(3))-methyltransferase</fullName>
        <ecNumber evidence="3">2.1.1.193</ecNumber>
    </recommendedName>
</protein>
<keyword evidence="5" id="KW-0698">rRNA processing</keyword>
<dbReference type="NCBIfam" id="NF008692">
    <property type="entry name" value="PRK11713.1-5"/>
    <property type="match status" value="1"/>
</dbReference>
<evidence type="ECO:0000256" key="1">
    <source>
        <dbReference type="ARBA" id="ARBA00004496"/>
    </source>
</evidence>
<evidence type="ECO:0000259" key="12">
    <source>
        <dbReference type="Pfam" id="PF20260"/>
    </source>
</evidence>
<proteinExistence type="inferred from homology"/>
<dbReference type="InterPro" id="IPR046886">
    <property type="entry name" value="RsmE_MTase_dom"/>
</dbReference>
<evidence type="ECO:0000256" key="9">
    <source>
        <dbReference type="ARBA" id="ARBA00025699"/>
    </source>
</evidence>
<dbReference type="InterPro" id="IPR015947">
    <property type="entry name" value="PUA-like_sf"/>
</dbReference>
<evidence type="ECO:0000256" key="2">
    <source>
        <dbReference type="ARBA" id="ARBA00005528"/>
    </source>
</evidence>
<evidence type="ECO:0000256" key="10">
    <source>
        <dbReference type="ARBA" id="ARBA00047944"/>
    </source>
</evidence>
<evidence type="ECO:0000256" key="3">
    <source>
        <dbReference type="ARBA" id="ARBA00012328"/>
    </source>
</evidence>
<evidence type="ECO:0000256" key="8">
    <source>
        <dbReference type="ARBA" id="ARBA00022691"/>
    </source>
</evidence>
<dbReference type="NCBIfam" id="TIGR00046">
    <property type="entry name" value="RsmE family RNA methyltransferase"/>
    <property type="match status" value="1"/>
</dbReference>
<comment type="subcellular location">
    <subcellularLocation>
        <location evidence="1">Cytoplasm</location>
    </subcellularLocation>
</comment>
<dbReference type="EC" id="2.1.1.193" evidence="3"/>